<dbReference type="Pfam" id="PF26639">
    <property type="entry name" value="Het-6_barrel"/>
    <property type="match status" value="1"/>
</dbReference>
<dbReference type="EMBL" id="JAACFV010000034">
    <property type="protein sequence ID" value="KAF7510075.1"/>
    <property type="molecule type" value="Genomic_DNA"/>
</dbReference>
<dbReference type="Pfam" id="PF06985">
    <property type="entry name" value="HET"/>
    <property type="match status" value="1"/>
</dbReference>
<sequence>MPAPPLVTGFQDLNYSSREIRIAELLPRAFKEATGRRHPSCRLQNVSFEGRVRLPEPYTALSYAWGDPARKSALYLNDMFAQIPENLSEALQHLEQDHSSIRIWADAICIDQENTLEKGQQVAMMAEIFQRASEVLVWLGPGEDASEDAFQVLRQLGEAALRLGGQRRHVDSFAEVLEPQEIVDRGIVDALMAEWCPDNVLCLDIDSAQRVLQRSWFRRVWVLQEAALNDNVTFRCGRNSISKKVLWAGTQAMTILANEFYARNNTTAHSALTVANFISRRTLNFAAQAKTNSYSLESLLMEITSNLGECAYQATDPRDRIFAILGFLSDSAASTISSNYTKTCGEVYIEVAEAILSQTRTLDILYAVSGPKNVRAMPSWVPDWSIAVPSTFGPRNVGRFSSAGHSSCSRPILTSDKYGNRLLVLSGYSFDSVSAIMECQWDPQWEMNFNQSGCALGFIEALRNFGRQHKTAYLSEADRMEALWKTPIADCDTFFDVLSKTRPKASPRMRHSFESFVGTMILEDNERRKLASAAYIQTMNLQSARRRMFLTSKGYYGLGQETLRPGDQIILLLGGDSPFIVREVGLLGYYELIGEAYVHGIMQGEHLKTKPLVERFIFC</sequence>
<dbReference type="InterPro" id="IPR010730">
    <property type="entry name" value="HET"/>
</dbReference>
<name>A0A8H7AJ59_9EURO</name>
<dbReference type="PANTHER" id="PTHR24148">
    <property type="entry name" value="ANKYRIN REPEAT DOMAIN-CONTAINING PROTEIN 39 HOMOLOG-RELATED"/>
    <property type="match status" value="1"/>
</dbReference>
<dbReference type="InterPro" id="IPR052895">
    <property type="entry name" value="HetReg/Transcr_Mod"/>
</dbReference>
<evidence type="ECO:0000259" key="1">
    <source>
        <dbReference type="Pfam" id="PF06985"/>
    </source>
</evidence>
<proteinExistence type="predicted"/>
<organism evidence="2 3">
    <name type="scientific">Endocarpon pusillum</name>
    <dbReference type="NCBI Taxonomy" id="364733"/>
    <lineage>
        <taxon>Eukaryota</taxon>
        <taxon>Fungi</taxon>
        <taxon>Dikarya</taxon>
        <taxon>Ascomycota</taxon>
        <taxon>Pezizomycotina</taxon>
        <taxon>Eurotiomycetes</taxon>
        <taxon>Chaetothyriomycetidae</taxon>
        <taxon>Verrucariales</taxon>
        <taxon>Verrucariaceae</taxon>
        <taxon>Endocarpon</taxon>
    </lineage>
</organism>
<gene>
    <name evidence="2" type="ORF">GJ744_007179</name>
</gene>
<keyword evidence="3" id="KW-1185">Reference proteome</keyword>
<evidence type="ECO:0000313" key="2">
    <source>
        <dbReference type="EMBL" id="KAF7510075.1"/>
    </source>
</evidence>
<dbReference type="Proteomes" id="UP000606974">
    <property type="component" value="Unassembled WGS sequence"/>
</dbReference>
<accession>A0A8H7AJ59</accession>
<evidence type="ECO:0000313" key="3">
    <source>
        <dbReference type="Proteomes" id="UP000606974"/>
    </source>
</evidence>
<feature type="domain" description="Heterokaryon incompatibility" evidence="1">
    <location>
        <begin position="58"/>
        <end position="225"/>
    </location>
</feature>
<reference evidence="2" key="1">
    <citation type="submission" date="2020-02" db="EMBL/GenBank/DDBJ databases">
        <authorList>
            <person name="Palmer J.M."/>
        </authorList>
    </citation>
    <scope>NUCLEOTIDE SEQUENCE</scope>
    <source>
        <strain evidence="2">EPUS1.4</strain>
        <tissue evidence="2">Thallus</tissue>
    </source>
</reference>
<comment type="caution">
    <text evidence="2">The sequence shown here is derived from an EMBL/GenBank/DDBJ whole genome shotgun (WGS) entry which is preliminary data.</text>
</comment>
<dbReference type="OrthoDB" id="2157530at2759"/>
<protein>
    <recommendedName>
        <fullName evidence="1">Heterokaryon incompatibility domain-containing protein</fullName>
    </recommendedName>
</protein>
<dbReference type="PANTHER" id="PTHR24148:SF73">
    <property type="entry name" value="HET DOMAIN PROTEIN (AFU_ORTHOLOGUE AFUA_8G01020)"/>
    <property type="match status" value="1"/>
</dbReference>
<dbReference type="AlphaFoldDB" id="A0A8H7AJ59"/>